<evidence type="ECO:0000256" key="1">
    <source>
        <dbReference type="SAM" id="MobiDB-lite"/>
    </source>
</evidence>
<accession>A0A1H5D1X9</accession>
<dbReference type="Pfam" id="PF13399">
    <property type="entry name" value="LytR_C"/>
    <property type="match status" value="1"/>
</dbReference>
<dbReference type="STRING" id="208445.SAMN04489727_9107"/>
<feature type="compositionally biased region" description="Pro residues" evidence="1">
    <location>
        <begin position="75"/>
        <end position="89"/>
    </location>
</feature>
<dbReference type="Gene3D" id="3.30.70.2390">
    <property type="match status" value="1"/>
</dbReference>
<name>A0A1H5D1X9_9PSEU</name>
<proteinExistence type="predicted"/>
<dbReference type="EMBL" id="FNSO01000004">
    <property type="protein sequence ID" value="SED72842.1"/>
    <property type="molecule type" value="Genomic_DNA"/>
</dbReference>
<feature type="region of interest" description="Disordered" evidence="1">
    <location>
        <begin position="36"/>
        <end position="108"/>
    </location>
</feature>
<dbReference type="InterPro" id="IPR027381">
    <property type="entry name" value="LytR/CpsA/Psr_C"/>
</dbReference>
<organism evidence="3 4">
    <name type="scientific">Amycolatopsis tolypomycina</name>
    <dbReference type="NCBI Taxonomy" id="208445"/>
    <lineage>
        <taxon>Bacteria</taxon>
        <taxon>Bacillati</taxon>
        <taxon>Actinomycetota</taxon>
        <taxon>Actinomycetes</taxon>
        <taxon>Pseudonocardiales</taxon>
        <taxon>Pseudonocardiaceae</taxon>
        <taxon>Amycolatopsis</taxon>
    </lineage>
</organism>
<sequence length="209" mass="20869">MSVFSGMSRPMKAAGVALVGVAIVAAVIGGITALGGGDGSNEAGPSGTPTSPGTSSAPSSNSSSSATPPSTSTTPPSPTPPPPSTPPSGQPTSAGPGQPGQPGGDQQASNKWVTVRVFNNSTIKGLADRAAEDFRGSGWNVNEVSNYSQGIIPTTTAFYRPGTDEEAAAKQLAQEFGIKAEPRFEGIQSASPGVIVIVTKEYQSGHKGS</sequence>
<evidence type="ECO:0000313" key="3">
    <source>
        <dbReference type="EMBL" id="SED72842.1"/>
    </source>
</evidence>
<feature type="compositionally biased region" description="Low complexity" evidence="1">
    <location>
        <begin position="44"/>
        <end position="74"/>
    </location>
</feature>
<evidence type="ECO:0000259" key="2">
    <source>
        <dbReference type="Pfam" id="PF13399"/>
    </source>
</evidence>
<dbReference type="RefSeq" id="WP_244170620.1">
    <property type="nucleotide sequence ID" value="NZ_FNSO01000004.1"/>
</dbReference>
<feature type="domain" description="LytR/CpsA/Psr regulator C-terminal" evidence="2">
    <location>
        <begin position="113"/>
        <end position="202"/>
    </location>
</feature>
<gene>
    <name evidence="3" type="ORF">SAMN04489727_9107</name>
</gene>
<dbReference type="Proteomes" id="UP000199622">
    <property type="component" value="Unassembled WGS sequence"/>
</dbReference>
<evidence type="ECO:0000313" key="4">
    <source>
        <dbReference type="Proteomes" id="UP000199622"/>
    </source>
</evidence>
<dbReference type="AlphaFoldDB" id="A0A1H5D1X9"/>
<reference evidence="4" key="1">
    <citation type="submission" date="2016-10" db="EMBL/GenBank/DDBJ databases">
        <authorList>
            <person name="Varghese N."/>
            <person name="Submissions S."/>
        </authorList>
    </citation>
    <scope>NUCLEOTIDE SEQUENCE [LARGE SCALE GENOMIC DNA]</scope>
    <source>
        <strain evidence="4">DSM 44544</strain>
    </source>
</reference>
<protein>
    <submittedName>
        <fullName evidence="3">LytR cell envelope-related transcriptional attenuator</fullName>
    </submittedName>
</protein>
<keyword evidence="4" id="KW-1185">Reference proteome</keyword>